<proteinExistence type="predicted"/>
<feature type="compositionally biased region" description="Acidic residues" evidence="1">
    <location>
        <begin position="637"/>
        <end position="652"/>
    </location>
</feature>
<feature type="domain" description="MULE transposase" evidence="2">
    <location>
        <begin position="194"/>
        <end position="293"/>
    </location>
</feature>
<evidence type="ECO:0000256" key="1">
    <source>
        <dbReference type="SAM" id="MobiDB-lite"/>
    </source>
</evidence>
<sequence>MFTLSKGTTKFGHDLLACRINDKVITFSVKDRPKGQYTRYSCVSCKTIVRKKLANASTTYRVIRVRHGTSISIDDPSIDARSGTAAAPFAIAAEHLSRLPERVEQEQALFPENTAPLQAVNAACSDPDILSRRLRKGKSSTKNALKMRNKFDVPSAYKKTLCNQDYLIHRDEDLGMMLFGSPEAVQRLQESEEWKMDGTFDRCPDQFQQLYTVFGSVKGGESIALLHAVLTKSTISSYEALLTNIILNCAQFGELKVKRILTDFEDATISAVRRVLHNRFSNLDIQLSGCLFHWASCLRRNSCLTRARKKVKEIDQWYQLIRGLPLLPIDLIKKTWSEDLRKYPTTRRCKPYIKAMKKFVQYFERNWLKNDETIAHWNHFDHSGARTTNVCEGYHSKVKWMLPRSPSVTDFLEYLRKLHNLTNVCEGYHSKVKWMLPRSPSVTDFLEYLRKLHNLDLIRLAQLYHRNSPAKPRLRKKKYVQIDEQLQEAKVRFLTNYSDSPEGEKFEIVRKHLRHVALLLGCKNQHKQSLRVLLPQNTSSSLPNPVLSPPILPPIPLDGLLEHLRDDYDEPIEDRQIEIEDIADEAAENDPSHEEQIENEDIVEETAEDEPSHQEQIVVVDIADEAAENDPSHEEQIANEDIVDETAEDEPSHEEQIKDHEFWVRRSAVADRHRKLLPLLQIATSEECMEHLLSILNETKPCKRVTDFLKGKPCSDGCNPLSTDDQHMSTLIELLINRLEVEFKKRQVKRTGAHTFNFAMYVWAPEAVKYALMKYYYMNEEEAEKIITEMPKMLPHEHEEVREQMMTTRYSENAFD</sequence>
<evidence type="ECO:0000313" key="3">
    <source>
        <dbReference type="Proteomes" id="UP000887566"/>
    </source>
</evidence>
<accession>A0A914VEA6</accession>
<dbReference type="Proteomes" id="UP000887566">
    <property type="component" value="Unplaced"/>
</dbReference>
<keyword evidence="3" id="KW-1185">Reference proteome</keyword>
<evidence type="ECO:0000259" key="2">
    <source>
        <dbReference type="Pfam" id="PF10551"/>
    </source>
</evidence>
<reference evidence="4" key="1">
    <citation type="submission" date="2022-11" db="UniProtKB">
        <authorList>
            <consortium name="WormBaseParasite"/>
        </authorList>
    </citation>
    <scope>IDENTIFICATION</scope>
</reference>
<evidence type="ECO:0000313" key="4">
    <source>
        <dbReference type="WBParaSite" id="PSAMB.scaffold1847size29741.g15281.t1"/>
    </source>
</evidence>
<name>A0A914VEA6_9BILA</name>
<dbReference type="WBParaSite" id="PSAMB.scaffold1847size29741.g15281.t1">
    <property type="protein sequence ID" value="PSAMB.scaffold1847size29741.g15281.t1"/>
    <property type="gene ID" value="PSAMB.scaffold1847size29741.g15281"/>
</dbReference>
<feature type="region of interest" description="Disordered" evidence="1">
    <location>
        <begin position="627"/>
        <end position="656"/>
    </location>
</feature>
<protein>
    <submittedName>
        <fullName evidence="4">MULE transposase domain-containing protein</fullName>
    </submittedName>
</protein>
<dbReference type="InterPro" id="IPR018289">
    <property type="entry name" value="MULE_transposase_dom"/>
</dbReference>
<dbReference type="Pfam" id="PF10551">
    <property type="entry name" value="MULE"/>
    <property type="match status" value="1"/>
</dbReference>
<organism evidence="3 4">
    <name type="scientific">Plectus sambesii</name>
    <dbReference type="NCBI Taxonomy" id="2011161"/>
    <lineage>
        <taxon>Eukaryota</taxon>
        <taxon>Metazoa</taxon>
        <taxon>Ecdysozoa</taxon>
        <taxon>Nematoda</taxon>
        <taxon>Chromadorea</taxon>
        <taxon>Plectida</taxon>
        <taxon>Plectina</taxon>
        <taxon>Plectoidea</taxon>
        <taxon>Plectidae</taxon>
        <taxon>Plectus</taxon>
    </lineage>
</organism>
<dbReference type="AlphaFoldDB" id="A0A914VEA6"/>